<name>A0AAP0D8B9_9ASTR</name>
<dbReference type="GO" id="GO:0006952">
    <property type="term" value="P:defense response"/>
    <property type="evidence" value="ECO:0007669"/>
    <property type="project" value="UniProtKB-KW"/>
</dbReference>
<dbReference type="EMBL" id="JBCNJP010000014">
    <property type="protein sequence ID" value="KAK9068122.1"/>
    <property type="molecule type" value="Genomic_DNA"/>
</dbReference>
<dbReference type="Proteomes" id="UP001408789">
    <property type="component" value="Unassembled WGS sequence"/>
</dbReference>
<evidence type="ECO:0000256" key="1">
    <source>
        <dbReference type="ARBA" id="ARBA00022821"/>
    </source>
</evidence>
<gene>
    <name evidence="2" type="ORF">SSX86_012233</name>
</gene>
<protein>
    <submittedName>
        <fullName evidence="2">Uncharacterized protein</fullName>
    </submittedName>
</protein>
<dbReference type="AlphaFoldDB" id="A0AAP0D8B9"/>
<keyword evidence="3" id="KW-1185">Reference proteome</keyword>
<dbReference type="Gene3D" id="3.80.10.10">
    <property type="entry name" value="Ribonuclease Inhibitor"/>
    <property type="match status" value="1"/>
</dbReference>
<comment type="caution">
    <text evidence="2">The sequence shown here is derived from an EMBL/GenBank/DDBJ whole genome shotgun (WGS) entry which is preliminary data.</text>
</comment>
<sequence length="117" mass="13941">MEWDSNTSPPSHLRFWNCPNLNKLSHLQHLTSIKRLSFWLCPNLYTFPHDQHLTSLQHLEFWNCRNMMDLPEVLLPSLLSLRILGDCPVLKERCSKKGDYWPFISNIPNLDLPRWEN</sequence>
<evidence type="ECO:0000313" key="2">
    <source>
        <dbReference type="EMBL" id="KAK9068122.1"/>
    </source>
</evidence>
<dbReference type="SUPFAM" id="SSF52058">
    <property type="entry name" value="L domain-like"/>
    <property type="match status" value="1"/>
</dbReference>
<dbReference type="InterPro" id="IPR032675">
    <property type="entry name" value="LRR_dom_sf"/>
</dbReference>
<keyword evidence="1" id="KW-0611">Plant defense</keyword>
<proteinExistence type="predicted"/>
<evidence type="ECO:0000313" key="3">
    <source>
        <dbReference type="Proteomes" id="UP001408789"/>
    </source>
</evidence>
<organism evidence="2 3">
    <name type="scientific">Deinandra increscens subsp. villosa</name>
    <dbReference type="NCBI Taxonomy" id="3103831"/>
    <lineage>
        <taxon>Eukaryota</taxon>
        <taxon>Viridiplantae</taxon>
        <taxon>Streptophyta</taxon>
        <taxon>Embryophyta</taxon>
        <taxon>Tracheophyta</taxon>
        <taxon>Spermatophyta</taxon>
        <taxon>Magnoliopsida</taxon>
        <taxon>eudicotyledons</taxon>
        <taxon>Gunneridae</taxon>
        <taxon>Pentapetalae</taxon>
        <taxon>asterids</taxon>
        <taxon>campanulids</taxon>
        <taxon>Asterales</taxon>
        <taxon>Asteraceae</taxon>
        <taxon>Asteroideae</taxon>
        <taxon>Heliantheae alliance</taxon>
        <taxon>Madieae</taxon>
        <taxon>Madiinae</taxon>
        <taxon>Deinandra</taxon>
    </lineage>
</organism>
<dbReference type="PANTHER" id="PTHR36766:SF70">
    <property type="entry name" value="DISEASE RESISTANCE PROTEIN RGA4"/>
    <property type="match status" value="1"/>
</dbReference>
<reference evidence="2 3" key="1">
    <citation type="submission" date="2024-04" db="EMBL/GenBank/DDBJ databases">
        <title>The reference genome of an endangered Asteraceae, Deinandra increscens subsp. villosa, native to the Central Coast of California.</title>
        <authorList>
            <person name="Guilliams M."/>
            <person name="Hasenstab-Lehman K."/>
            <person name="Meyer R."/>
            <person name="Mcevoy S."/>
        </authorList>
    </citation>
    <scope>NUCLEOTIDE SEQUENCE [LARGE SCALE GENOMIC DNA]</scope>
    <source>
        <tissue evidence="2">Leaf</tissue>
    </source>
</reference>
<dbReference type="PANTHER" id="PTHR36766">
    <property type="entry name" value="PLANT BROAD-SPECTRUM MILDEW RESISTANCE PROTEIN RPW8"/>
    <property type="match status" value="1"/>
</dbReference>
<accession>A0AAP0D8B9</accession>